<protein>
    <recommendedName>
        <fullName evidence="1">HTH cro/C1-type domain-containing protein</fullName>
    </recommendedName>
</protein>
<evidence type="ECO:0000313" key="2">
    <source>
        <dbReference type="EMBL" id="NMF60160.1"/>
    </source>
</evidence>
<comment type="caution">
    <text evidence="2">The sequence shown here is derived from an EMBL/GenBank/DDBJ whole genome shotgun (WGS) entry which is preliminary data.</text>
</comment>
<gene>
    <name evidence="2" type="ORF">HC246_19545</name>
</gene>
<reference evidence="2 3" key="1">
    <citation type="submission" date="2020-03" db="EMBL/GenBank/DDBJ databases">
        <title>Draft Genome Sequence of 2-Methylisoborneol Producing Pseudanabaena yagii Strain GIHE-NHR1 Isolated from North Han River in South Korea.</title>
        <authorList>
            <person name="Jeong J."/>
        </authorList>
    </citation>
    <scope>NUCLEOTIDE SEQUENCE [LARGE SCALE GENOMIC DNA]</scope>
    <source>
        <strain evidence="2 3">GIHE-NHR1</strain>
    </source>
</reference>
<keyword evidence="3" id="KW-1185">Reference proteome</keyword>
<dbReference type="PROSITE" id="PS50943">
    <property type="entry name" value="HTH_CROC1"/>
    <property type="match status" value="1"/>
</dbReference>
<evidence type="ECO:0000313" key="3">
    <source>
        <dbReference type="Proteomes" id="UP000738376"/>
    </source>
</evidence>
<organism evidence="2 3">
    <name type="scientific">Pseudanabaena yagii GIHE-NHR1</name>
    <dbReference type="NCBI Taxonomy" id="2722753"/>
    <lineage>
        <taxon>Bacteria</taxon>
        <taxon>Bacillati</taxon>
        <taxon>Cyanobacteriota</taxon>
        <taxon>Cyanophyceae</taxon>
        <taxon>Pseudanabaenales</taxon>
        <taxon>Pseudanabaenaceae</taxon>
        <taxon>Pseudanabaena</taxon>
        <taxon>Pseudanabaena yagii</taxon>
    </lineage>
</organism>
<proteinExistence type="predicted"/>
<feature type="domain" description="HTH cro/C1-type" evidence="1">
    <location>
        <begin position="13"/>
        <end position="54"/>
    </location>
</feature>
<sequence length="75" mass="8392">MTIEEFLNTPIGELARVSGIAKENLSRYLSGQLLSEKTLNRLGETLGMPSYKVLEAIVIRRQNSCKNLQPCVNLK</sequence>
<dbReference type="RefSeq" id="WP_169365100.1">
    <property type="nucleotide sequence ID" value="NZ_JAAVJL010000002.1"/>
</dbReference>
<dbReference type="InterPro" id="IPR001387">
    <property type="entry name" value="Cro/C1-type_HTH"/>
</dbReference>
<evidence type="ECO:0000259" key="1">
    <source>
        <dbReference type="PROSITE" id="PS50943"/>
    </source>
</evidence>
<name>A0ABX1LXC4_9CYAN</name>
<dbReference type="Proteomes" id="UP000738376">
    <property type="component" value="Unassembled WGS sequence"/>
</dbReference>
<dbReference type="EMBL" id="JAAVJL010000002">
    <property type="protein sequence ID" value="NMF60160.1"/>
    <property type="molecule type" value="Genomic_DNA"/>
</dbReference>
<accession>A0ABX1LXC4</accession>